<feature type="transmembrane region" description="Helical" evidence="1">
    <location>
        <begin position="42"/>
        <end position="60"/>
    </location>
</feature>
<gene>
    <name evidence="2" type="ORF">K457DRAFT_262117</name>
</gene>
<reference evidence="2 3" key="1">
    <citation type="submission" date="2016-05" db="EMBL/GenBank/DDBJ databases">
        <title>Genome sequencing reveals origins of a unique bacterial endosymbiosis in the earliest lineages of terrestrial Fungi.</title>
        <authorList>
            <consortium name="DOE Joint Genome Institute"/>
            <person name="Uehling J."/>
            <person name="Gryganskyi A."/>
            <person name="Hameed K."/>
            <person name="Tschaplinski T."/>
            <person name="Misztal P."/>
            <person name="Wu S."/>
            <person name="Desiro A."/>
            <person name="Vande Pol N."/>
            <person name="Du Z.-Y."/>
            <person name="Zienkiewicz A."/>
            <person name="Zienkiewicz K."/>
            <person name="Morin E."/>
            <person name="Tisserant E."/>
            <person name="Splivallo R."/>
            <person name="Hainaut M."/>
            <person name="Henrissat B."/>
            <person name="Ohm R."/>
            <person name="Kuo A."/>
            <person name="Yan J."/>
            <person name="Lipzen A."/>
            <person name="Nolan M."/>
            <person name="Labutti K."/>
            <person name="Barry K."/>
            <person name="Goldstein A."/>
            <person name="Labbe J."/>
            <person name="Schadt C."/>
            <person name="Tuskan G."/>
            <person name="Grigoriev I."/>
            <person name="Martin F."/>
            <person name="Vilgalys R."/>
            <person name="Bonito G."/>
        </authorList>
    </citation>
    <scope>NUCLEOTIDE SEQUENCE [LARGE SCALE GENOMIC DNA]</scope>
    <source>
        <strain evidence="2 3">AG-77</strain>
    </source>
</reference>
<evidence type="ECO:0000313" key="3">
    <source>
        <dbReference type="Proteomes" id="UP000078512"/>
    </source>
</evidence>
<protein>
    <submittedName>
        <fullName evidence="2">Uncharacterized protein</fullName>
    </submittedName>
</protein>
<keyword evidence="1" id="KW-0812">Transmembrane</keyword>
<proteinExistence type="predicted"/>
<keyword evidence="3" id="KW-1185">Reference proteome</keyword>
<name>A0A197JD33_9FUNG</name>
<accession>A0A197JD33</accession>
<feature type="transmembrane region" description="Helical" evidence="1">
    <location>
        <begin position="12"/>
        <end position="30"/>
    </location>
</feature>
<dbReference type="AlphaFoldDB" id="A0A197JD33"/>
<evidence type="ECO:0000313" key="2">
    <source>
        <dbReference type="EMBL" id="OAQ23020.1"/>
    </source>
</evidence>
<keyword evidence="1" id="KW-1133">Transmembrane helix</keyword>
<evidence type="ECO:0000256" key="1">
    <source>
        <dbReference type="SAM" id="Phobius"/>
    </source>
</evidence>
<organism evidence="2 3">
    <name type="scientific">Linnemannia elongata AG-77</name>
    <dbReference type="NCBI Taxonomy" id="1314771"/>
    <lineage>
        <taxon>Eukaryota</taxon>
        <taxon>Fungi</taxon>
        <taxon>Fungi incertae sedis</taxon>
        <taxon>Mucoromycota</taxon>
        <taxon>Mortierellomycotina</taxon>
        <taxon>Mortierellomycetes</taxon>
        <taxon>Mortierellales</taxon>
        <taxon>Mortierellaceae</taxon>
        <taxon>Linnemannia</taxon>
    </lineage>
</organism>
<sequence>MSVARIRRMQILTGGRLFIYFFLLSVSIFSDTGQLPGEKVPRHPLFSLFVVVVHSSRPFIIRLQFGLYLFWCLPPHSLLFLLNHTFPLSLSLTHNPTTLPMTPLFLSNSFTL</sequence>
<dbReference type="EMBL" id="KV442133">
    <property type="protein sequence ID" value="OAQ23020.1"/>
    <property type="molecule type" value="Genomic_DNA"/>
</dbReference>
<feature type="transmembrane region" description="Helical" evidence="1">
    <location>
        <begin position="67"/>
        <end position="86"/>
    </location>
</feature>
<keyword evidence="1" id="KW-0472">Membrane</keyword>
<dbReference type="Proteomes" id="UP000078512">
    <property type="component" value="Unassembled WGS sequence"/>
</dbReference>